<evidence type="ECO:0000256" key="7">
    <source>
        <dbReference type="ARBA" id="ARBA00023136"/>
    </source>
</evidence>
<dbReference type="GO" id="GO:0055085">
    <property type="term" value="P:transmembrane transport"/>
    <property type="evidence" value="ECO:0007669"/>
    <property type="project" value="InterPro"/>
</dbReference>
<evidence type="ECO:0000313" key="11">
    <source>
        <dbReference type="Proteomes" id="UP000578030"/>
    </source>
</evidence>
<evidence type="ECO:0000259" key="9">
    <source>
        <dbReference type="PROSITE" id="PS50928"/>
    </source>
</evidence>
<dbReference type="PANTHER" id="PTHR42929">
    <property type="entry name" value="INNER MEMBRANE ABC TRANSPORTER PERMEASE PROTEIN YDCU-RELATED-RELATED"/>
    <property type="match status" value="1"/>
</dbReference>
<gene>
    <name evidence="10" type="ORF">HLH28_16355</name>
</gene>
<evidence type="ECO:0000256" key="4">
    <source>
        <dbReference type="ARBA" id="ARBA00022475"/>
    </source>
</evidence>
<feature type="transmembrane region" description="Helical" evidence="8">
    <location>
        <begin position="129"/>
        <end position="152"/>
    </location>
</feature>
<dbReference type="AlphaFoldDB" id="A0A7W4PML3"/>
<evidence type="ECO:0000256" key="8">
    <source>
        <dbReference type="RuleBase" id="RU363032"/>
    </source>
</evidence>
<evidence type="ECO:0000256" key="2">
    <source>
        <dbReference type="ARBA" id="ARBA00007069"/>
    </source>
</evidence>
<feature type="domain" description="ABC transmembrane type-1" evidence="9">
    <location>
        <begin position="94"/>
        <end position="300"/>
    </location>
</feature>
<dbReference type="PROSITE" id="PS50928">
    <property type="entry name" value="ABC_TM1"/>
    <property type="match status" value="1"/>
</dbReference>
<feature type="transmembrane region" description="Helical" evidence="8">
    <location>
        <begin position="98"/>
        <end position="117"/>
    </location>
</feature>
<evidence type="ECO:0000256" key="5">
    <source>
        <dbReference type="ARBA" id="ARBA00022692"/>
    </source>
</evidence>
<keyword evidence="3 8" id="KW-0813">Transport</keyword>
<feature type="transmembrane region" description="Helical" evidence="8">
    <location>
        <begin position="180"/>
        <end position="202"/>
    </location>
</feature>
<feature type="transmembrane region" description="Helical" evidence="8">
    <location>
        <begin position="41"/>
        <end position="67"/>
    </location>
</feature>
<feature type="transmembrane region" description="Helical" evidence="8">
    <location>
        <begin position="279"/>
        <end position="300"/>
    </location>
</feature>
<reference evidence="10 11" key="1">
    <citation type="submission" date="2020-04" db="EMBL/GenBank/DDBJ databases">
        <title>Description of novel Gluconacetobacter.</title>
        <authorList>
            <person name="Sombolestani A."/>
        </authorList>
    </citation>
    <scope>NUCLEOTIDE SEQUENCE [LARGE SCALE GENOMIC DNA]</scope>
    <source>
        <strain evidence="10 11">LMG 27802</strain>
    </source>
</reference>
<dbReference type="PANTHER" id="PTHR42929:SF5">
    <property type="entry name" value="ABC TRANSPORTER PERMEASE PROTEIN"/>
    <property type="match status" value="1"/>
</dbReference>
<dbReference type="InterPro" id="IPR035906">
    <property type="entry name" value="MetI-like_sf"/>
</dbReference>
<comment type="similarity">
    <text evidence="2">Belongs to the binding-protein-dependent transport system permease family. CysTW subfamily.</text>
</comment>
<comment type="subcellular location">
    <subcellularLocation>
        <location evidence="1 8">Cell membrane</location>
        <topology evidence="1 8">Multi-pass membrane protein</topology>
    </subcellularLocation>
</comment>
<dbReference type="SUPFAM" id="SSF161098">
    <property type="entry name" value="MetI-like"/>
    <property type="match status" value="1"/>
</dbReference>
<evidence type="ECO:0000313" key="10">
    <source>
        <dbReference type="EMBL" id="MBB2203123.1"/>
    </source>
</evidence>
<protein>
    <submittedName>
        <fullName evidence="10">ABC transporter permease</fullName>
    </submittedName>
</protein>
<dbReference type="InterPro" id="IPR000515">
    <property type="entry name" value="MetI-like"/>
</dbReference>
<dbReference type="GO" id="GO:0005886">
    <property type="term" value="C:plasma membrane"/>
    <property type="evidence" value="ECO:0007669"/>
    <property type="project" value="UniProtKB-SubCell"/>
</dbReference>
<sequence>MVEFAGRGRGHAPVADLRAALTGVPTTVAAAPSRPLRAEALLAASLLTPALLLVALLLLVPLLWLVWQSVRQDGGFTLAHYARLFTDPAYGATFLQTFRISAIVTLACVVLGFPVAWAAAESGPTLRTLILALVVLPLWTSVLVRAYAWIIVLQRTGLVNSALEALGVIHRPVILVNNEFGTIVATTHILMPFVVLPLYTTIRTIPREVLAAAASLGGTPAFVFTRVYLPLSLPGLLSGASLVCVLSLGFYITPELLGGGRTYTVSMLIARNIALYDEWGAASSVSVALLACIFLIFFLAGRIVPIDRIVGTR</sequence>
<keyword evidence="4" id="KW-1003">Cell membrane</keyword>
<evidence type="ECO:0000256" key="3">
    <source>
        <dbReference type="ARBA" id="ARBA00022448"/>
    </source>
</evidence>
<keyword evidence="11" id="KW-1185">Reference proteome</keyword>
<keyword evidence="7 8" id="KW-0472">Membrane</keyword>
<dbReference type="EMBL" id="JABEQM010000019">
    <property type="protein sequence ID" value="MBB2203123.1"/>
    <property type="molecule type" value="Genomic_DNA"/>
</dbReference>
<dbReference type="Proteomes" id="UP000578030">
    <property type="component" value="Unassembled WGS sequence"/>
</dbReference>
<dbReference type="Pfam" id="PF00528">
    <property type="entry name" value="BPD_transp_1"/>
    <property type="match status" value="1"/>
</dbReference>
<proteinExistence type="inferred from homology"/>
<name>A0A7W4PML3_9PROT</name>
<feature type="transmembrane region" description="Helical" evidence="8">
    <location>
        <begin position="209"/>
        <end position="229"/>
    </location>
</feature>
<feature type="transmembrane region" description="Helical" evidence="8">
    <location>
        <begin position="235"/>
        <end position="258"/>
    </location>
</feature>
<evidence type="ECO:0000256" key="1">
    <source>
        <dbReference type="ARBA" id="ARBA00004651"/>
    </source>
</evidence>
<dbReference type="Gene3D" id="1.10.3720.10">
    <property type="entry name" value="MetI-like"/>
    <property type="match status" value="1"/>
</dbReference>
<dbReference type="CDD" id="cd06261">
    <property type="entry name" value="TM_PBP2"/>
    <property type="match status" value="1"/>
</dbReference>
<keyword evidence="6 8" id="KW-1133">Transmembrane helix</keyword>
<keyword evidence="5 8" id="KW-0812">Transmembrane</keyword>
<evidence type="ECO:0000256" key="6">
    <source>
        <dbReference type="ARBA" id="ARBA00022989"/>
    </source>
</evidence>
<comment type="caution">
    <text evidence="10">The sequence shown here is derived from an EMBL/GenBank/DDBJ whole genome shotgun (WGS) entry which is preliminary data.</text>
</comment>
<organism evidence="10 11">
    <name type="scientific">Gluconacetobacter tumulisoli</name>
    <dbReference type="NCBI Taxonomy" id="1286189"/>
    <lineage>
        <taxon>Bacteria</taxon>
        <taxon>Pseudomonadati</taxon>
        <taxon>Pseudomonadota</taxon>
        <taxon>Alphaproteobacteria</taxon>
        <taxon>Acetobacterales</taxon>
        <taxon>Acetobacteraceae</taxon>
        <taxon>Gluconacetobacter</taxon>
    </lineage>
</organism>
<accession>A0A7W4PML3</accession>